<dbReference type="InterPro" id="IPR011990">
    <property type="entry name" value="TPR-like_helical_dom_sf"/>
</dbReference>
<dbReference type="SMART" id="SM00028">
    <property type="entry name" value="TPR"/>
    <property type="match status" value="2"/>
</dbReference>
<evidence type="ECO:0000256" key="6">
    <source>
        <dbReference type="SAM" id="MobiDB-lite"/>
    </source>
</evidence>
<dbReference type="Pfam" id="PF13877">
    <property type="entry name" value="RPAP3_C"/>
    <property type="match status" value="1"/>
</dbReference>
<evidence type="ECO:0000256" key="2">
    <source>
        <dbReference type="ARBA" id="ARBA00022803"/>
    </source>
</evidence>
<sequence length="449" mass="49556">MSVKVDVEKSDKSRADGNTSFKKGKLLAETEYNTGHYTNAIVYNPTNPLAYSNRAQAFLKLDKLNDAERDCTTCLELDEGNIKALYRRGLARKGLNKVEEAIQDLERIIKTDQTNEVVKSELEELYNLRRKNEQDKAKPRRPLTPPSIANSNARSKSTISTGASIQEISDKAETIKLDAKGPNPDPQTTVNATGEDKSKGVPPDARSANSFASLRQAREGKKKAFVNGSSPSSSGPSPPEIQNEGVIRSERHGQIPSVDPQPNHRDTGSRPRDEDALGKISKQETSASICSGEAIKAQSRSSTTTSESPATPSEPTLPTNLDTQSTLPGAGLIFLRYLTTSPSFNFELISMYEPEVLSTILMNLLEPDILGTILQALNAGLQSDSLNQNKDEDEDKGREEEKAKIRIGRYLIELKKTKRWKMNYGMLSKAEKSIVEKIGRECQCEKELR</sequence>
<dbReference type="STRING" id="1296121.A0A1A6AF59"/>
<name>A0A1A6AF59_9TREE</name>
<feature type="compositionally biased region" description="Basic and acidic residues" evidence="6">
    <location>
        <begin position="262"/>
        <end position="277"/>
    </location>
</feature>
<dbReference type="Gene3D" id="1.25.40.10">
    <property type="entry name" value="Tetratricopeptide repeat domain"/>
    <property type="match status" value="1"/>
</dbReference>
<dbReference type="OrthoDB" id="629492at2759"/>
<comment type="similarity">
    <text evidence="3">Belongs to the RPAP3 family.</text>
</comment>
<feature type="domain" description="RNA-polymerase II-associated protein 3-like C-terminal" evidence="7">
    <location>
        <begin position="345"/>
        <end position="432"/>
    </location>
</feature>
<feature type="repeat" description="TPR" evidence="5">
    <location>
        <begin position="82"/>
        <end position="115"/>
    </location>
</feature>
<accession>A0A1A6AF59</accession>
<dbReference type="PROSITE" id="PS50005">
    <property type="entry name" value="TPR"/>
    <property type="match status" value="1"/>
</dbReference>
<dbReference type="EMBL" id="KI894027">
    <property type="protein sequence ID" value="OBR88684.1"/>
    <property type="molecule type" value="Genomic_DNA"/>
</dbReference>
<organism evidence="8">
    <name type="scientific">Kwoniella dejecticola CBS 10117</name>
    <dbReference type="NCBI Taxonomy" id="1296121"/>
    <lineage>
        <taxon>Eukaryota</taxon>
        <taxon>Fungi</taxon>
        <taxon>Dikarya</taxon>
        <taxon>Basidiomycota</taxon>
        <taxon>Agaricomycotina</taxon>
        <taxon>Tremellomycetes</taxon>
        <taxon>Tremellales</taxon>
        <taxon>Cryptococcaceae</taxon>
        <taxon>Kwoniella</taxon>
    </lineage>
</organism>
<evidence type="ECO:0000256" key="5">
    <source>
        <dbReference type="PROSITE-ProRule" id="PRU00339"/>
    </source>
</evidence>
<dbReference type="InterPro" id="IPR025986">
    <property type="entry name" value="RPAP3-like_C"/>
</dbReference>
<dbReference type="PANTHER" id="PTHR46423">
    <property type="entry name" value="RNA POLYMERASE II-ASSOCIATED PROTEIN 3"/>
    <property type="match status" value="1"/>
</dbReference>
<evidence type="ECO:0000256" key="3">
    <source>
        <dbReference type="ARBA" id="ARBA00038275"/>
    </source>
</evidence>
<dbReference type="AlphaFoldDB" id="A0A1A6AF59"/>
<dbReference type="SUPFAM" id="SSF48452">
    <property type="entry name" value="TPR-like"/>
    <property type="match status" value="1"/>
</dbReference>
<keyword evidence="1" id="KW-0677">Repeat</keyword>
<evidence type="ECO:0000313" key="8">
    <source>
        <dbReference type="EMBL" id="OBR88684.1"/>
    </source>
</evidence>
<feature type="compositionally biased region" description="Polar residues" evidence="6">
    <location>
        <begin position="147"/>
        <end position="167"/>
    </location>
</feature>
<evidence type="ECO:0000256" key="1">
    <source>
        <dbReference type="ARBA" id="ARBA00022737"/>
    </source>
</evidence>
<dbReference type="VEuPathDB" id="FungiDB:I303_00501"/>
<evidence type="ECO:0000259" key="7">
    <source>
        <dbReference type="Pfam" id="PF13877"/>
    </source>
</evidence>
<gene>
    <name evidence="8" type="ORF">I303_00501</name>
</gene>
<reference evidence="8" key="1">
    <citation type="submission" date="2013-07" db="EMBL/GenBank/DDBJ databases">
        <title>The Genome Sequence of Cryptococcus dejecticola CBS10117.</title>
        <authorList>
            <consortium name="The Broad Institute Genome Sequencing Platform"/>
            <person name="Cuomo C."/>
            <person name="Litvintseva A."/>
            <person name="Chen Y."/>
            <person name="Heitman J."/>
            <person name="Sun S."/>
            <person name="Springer D."/>
            <person name="Dromer F."/>
            <person name="Young S.K."/>
            <person name="Zeng Q."/>
            <person name="Gargeya S."/>
            <person name="Fitzgerald M."/>
            <person name="Abouelleil A."/>
            <person name="Alvarado L."/>
            <person name="Berlin A.M."/>
            <person name="Chapman S.B."/>
            <person name="Dewar J."/>
            <person name="Goldberg J."/>
            <person name="Griggs A."/>
            <person name="Gujja S."/>
            <person name="Hansen M."/>
            <person name="Howarth C."/>
            <person name="Imamovic A."/>
            <person name="Larimer J."/>
            <person name="McCowan C."/>
            <person name="Murphy C."/>
            <person name="Pearson M."/>
            <person name="Priest M."/>
            <person name="Roberts A."/>
            <person name="Saif S."/>
            <person name="Shea T."/>
            <person name="Sykes S."/>
            <person name="Wortman J."/>
            <person name="Nusbaum C."/>
            <person name="Birren B."/>
        </authorList>
    </citation>
    <scope>NUCLEOTIDE SEQUENCE [LARGE SCALE GENOMIC DNA]</scope>
    <source>
        <strain evidence="8">CBS 10117</strain>
    </source>
</reference>
<dbReference type="GO" id="GO:0101031">
    <property type="term" value="C:protein folding chaperone complex"/>
    <property type="evidence" value="ECO:0007669"/>
    <property type="project" value="TreeGrafter"/>
</dbReference>
<dbReference type="PANTHER" id="PTHR46423:SF1">
    <property type="entry name" value="RNA POLYMERASE II-ASSOCIATED PROTEIN 3"/>
    <property type="match status" value="1"/>
</dbReference>
<protein>
    <recommendedName>
        <fullName evidence="4">RNA polymerase II-associated protein 3</fullName>
    </recommendedName>
</protein>
<feature type="compositionally biased region" description="Low complexity" evidence="6">
    <location>
        <begin position="299"/>
        <end position="319"/>
    </location>
</feature>
<feature type="region of interest" description="Disordered" evidence="6">
    <location>
        <begin position="130"/>
        <end position="324"/>
    </location>
</feature>
<evidence type="ECO:0000256" key="4">
    <source>
        <dbReference type="ARBA" id="ARBA00040133"/>
    </source>
</evidence>
<feature type="compositionally biased region" description="Basic and acidic residues" evidence="6">
    <location>
        <begin position="168"/>
        <end position="179"/>
    </location>
</feature>
<dbReference type="Pfam" id="PF13181">
    <property type="entry name" value="TPR_8"/>
    <property type="match status" value="1"/>
</dbReference>
<dbReference type="InterPro" id="IPR051966">
    <property type="entry name" value="RPAP3"/>
</dbReference>
<keyword evidence="2 5" id="KW-0802">TPR repeat</keyword>
<dbReference type="InterPro" id="IPR019734">
    <property type="entry name" value="TPR_rpt"/>
</dbReference>
<dbReference type="Pfam" id="PF13431">
    <property type="entry name" value="TPR_17"/>
    <property type="match status" value="1"/>
</dbReference>
<proteinExistence type="inferred from homology"/>